<reference evidence="4 5" key="1">
    <citation type="submission" date="2009-01" db="EMBL/GenBank/DDBJ databases">
        <title>Complete sequence of Geobacter sp. FRC-32.</title>
        <authorList>
            <consortium name="US DOE Joint Genome Institute"/>
            <person name="Lucas S."/>
            <person name="Copeland A."/>
            <person name="Lapidus A."/>
            <person name="Glavina del Rio T."/>
            <person name="Dalin E."/>
            <person name="Tice H."/>
            <person name="Bruce D."/>
            <person name="Goodwin L."/>
            <person name="Pitluck S."/>
            <person name="Saunders E."/>
            <person name="Brettin T."/>
            <person name="Detter J.C."/>
            <person name="Han C."/>
            <person name="Larimer F."/>
            <person name="Land M."/>
            <person name="Hauser L."/>
            <person name="Kyrpides N."/>
            <person name="Ovchinnikova G."/>
            <person name="Kostka J."/>
            <person name="Richardson P."/>
        </authorList>
    </citation>
    <scope>NUCLEOTIDE SEQUENCE [LARGE SCALE GENOMIC DNA]</scope>
    <source>
        <strain evidence="5">DSM 22248 / JCM 15807 / FRC-32</strain>
    </source>
</reference>
<gene>
    <name evidence="4" type="ordered locus">Geob_1925</name>
</gene>
<dbReference type="InterPro" id="IPR011250">
    <property type="entry name" value="OMP/PagP_B-barrel"/>
</dbReference>
<evidence type="ECO:0000256" key="1">
    <source>
        <dbReference type="ARBA" id="ARBA00022729"/>
    </source>
</evidence>
<feature type="domain" description="Outer membrane protein beta-barrel" evidence="3">
    <location>
        <begin position="11"/>
        <end position="179"/>
    </location>
</feature>
<feature type="signal peptide" evidence="2">
    <location>
        <begin position="1"/>
        <end position="23"/>
    </location>
</feature>
<dbReference type="InterPro" id="IPR027385">
    <property type="entry name" value="Beta-barrel_OMP"/>
</dbReference>
<dbReference type="Pfam" id="PF13505">
    <property type="entry name" value="OMP_b-brl"/>
    <property type="match status" value="1"/>
</dbReference>
<dbReference type="HOGENOM" id="CLU_1432677_0_0_7"/>
<accession>B9M816</accession>
<name>B9M816_GEODF</name>
<dbReference type="Proteomes" id="UP000007721">
    <property type="component" value="Chromosome"/>
</dbReference>
<sequence length="189" mass="20731">MKKVVLIAACFTLLLGMSSAALAAKGDTELDFGIGFATAPYDESDLGWGLNFGGGYEFLQLSATRNDTLQIRGDIGYESWSGDFHGFGFDEDVDFSRVPVSVGCRYYYPIKQVKNLRVFGQASLELSFDSIEVGTPFGKVSDDETNVGVTPGAGVEYMLNKNFFVQAQMKEHLISDPYFTMQGGIGFRF</sequence>
<keyword evidence="5" id="KW-1185">Reference proteome</keyword>
<dbReference type="SUPFAM" id="SSF56925">
    <property type="entry name" value="OMPA-like"/>
    <property type="match status" value="1"/>
</dbReference>
<dbReference type="EMBL" id="CP001390">
    <property type="protein sequence ID" value="ACM20282.1"/>
    <property type="molecule type" value="Genomic_DNA"/>
</dbReference>
<protein>
    <recommendedName>
        <fullName evidence="3">Outer membrane protein beta-barrel domain-containing protein</fullName>
    </recommendedName>
</protein>
<feature type="chain" id="PRO_5002889088" description="Outer membrane protein beta-barrel domain-containing protein" evidence="2">
    <location>
        <begin position="24"/>
        <end position="189"/>
    </location>
</feature>
<evidence type="ECO:0000313" key="4">
    <source>
        <dbReference type="EMBL" id="ACM20282.1"/>
    </source>
</evidence>
<evidence type="ECO:0000259" key="3">
    <source>
        <dbReference type="Pfam" id="PF13505"/>
    </source>
</evidence>
<dbReference type="Gene3D" id="2.40.160.20">
    <property type="match status" value="1"/>
</dbReference>
<dbReference type="AlphaFoldDB" id="B9M816"/>
<evidence type="ECO:0000313" key="5">
    <source>
        <dbReference type="Proteomes" id="UP000007721"/>
    </source>
</evidence>
<proteinExistence type="predicted"/>
<dbReference type="KEGG" id="geo:Geob_1925"/>
<evidence type="ECO:0000256" key="2">
    <source>
        <dbReference type="SAM" id="SignalP"/>
    </source>
</evidence>
<keyword evidence="1 2" id="KW-0732">Signal</keyword>
<dbReference type="RefSeq" id="WP_012647011.1">
    <property type="nucleotide sequence ID" value="NC_011979.1"/>
</dbReference>
<dbReference type="STRING" id="316067.Geob_1925"/>
<organism evidence="4 5">
    <name type="scientific">Geotalea daltonii (strain DSM 22248 / JCM 15807 / FRC-32)</name>
    <name type="common">Geobacter daltonii</name>
    <dbReference type="NCBI Taxonomy" id="316067"/>
    <lineage>
        <taxon>Bacteria</taxon>
        <taxon>Pseudomonadati</taxon>
        <taxon>Thermodesulfobacteriota</taxon>
        <taxon>Desulfuromonadia</taxon>
        <taxon>Geobacterales</taxon>
        <taxon>Geobacteraceae</taxon>
        <taxon>Geotalea</taxon>
    </lineage>
</organism>